<dbReference type="InterPro" id="IPR036291">
    <property type="entry name" value="NAD(P)-bd_dom_sf"/>
</dbReference>
<gene>
    <name evidence="1" type="ORF">COS93_01485</name>
</gene>
<proteinExistence type="predicted"/>
<organism evidence="1 2">
    <name type="scientific">bacterium (Candidatus Gribaldobacteria) CG07_land_8_20_14_0_80_33_18</name>
    <dbReference type="NCBI Taxonomy" id="2014272"/>
    <lineage>
        <taxon>Bacteria</taxon>
        <taxon>Candidatus Gribaldobacteria</taxon>
    </lineage>
</organism>
<evidence type="ECO:0000313" key="2">
    <source>
        <dbReference type="Proteomes" id="UP000228777"/>
    </source>
</evidence>
<reference evidence="2" key="1">
    <citation type="submission" date="2017-09" db="EMBL/GenBank/DDBJ databases">
        <title>Depth-based differentiation of microbial function through sediment-hosted aquifers and enrichment of novel symbionts in the deep terrestrial subsurface.</title>
        <authorList>
            <person name="Probst A.J."/>
            <person name="Ladd B."/>
            <person name="Jarett J.K."/>
            <person name="Geller-Mcgrath D.E."/>
            <person name="Sieber C.M.K."/>
            <person name="Emerson J.B."/>
            <person name="Anantharaman K."/>
            <person name="Thomas B.C."/>
            <person name="Malmstrom R."/>
            <person name="Stieglmeier M."/>
            <person name="Klingl A."/>
            <person name="Woyke T."/>
            <person name="Ryan C.M."/>
            <person name="Banfield J.F."/>
        </authorList>
    </citation>
    <scope>NUCLEOTIDE SEQUENCE [LARGE SCALE GENOMIC DNA]</scope>
</reference>
<name>A0A2M6Z3G7_9BACT</name>
<protein>
    <submittedName>
        <fullName evidence="1">LPS biosynthesis protein WbpP</fullName>
    </submittedName>
</protein>
<feature type="non-terminal residue" evidence="1">
    <location>
        <position position="1"/>
    </location>
</feature>
<comment type="caution">
    <text evidence="1">The sequence shown here is derived from an EMBL/GenBank/DDBJ whole genome shotgun (WGS) entry which is preliminary data.</text>
</comment>
<dbReference type="Gene3D" id="3.90.25.10">
    <property type="entry name" value="UDP-galactose 4-epimerase, domain 1"/>
    <property type="match status" value="1"/>
</dbReference>
<dbReference type="AlphaFoldDB" id="A0A2M6Z3G7"/>
<accession>A0A2M6Z3G7</accession>
<dbReference type="EMBL" id="PEWP01000026">
    <property type="protein sequence ID" value="PIU46875.1"/>
    <property type="molecule type" value="Genomic_DNA"/>
</dbReference>
<dbReference type="SUPFAM" id="SSF51735">
    <property type="entry name" value="NAD(P)-binding Rossmann-fold domains"/>
    <property type="match status" value="1"/>
</dbReference>
<sequence length="55" mass="6423">ILNKNIKPIYKPKRPGDIKHSLADINKARKLLKYKPKIGIEEGLRKTIDWLKLTN</sequence>
<evidence type="ECO:0000313" key="1">
    <source>
        <dbReference type="EMBL" id="PIU46875.1"/>
    </source>
</evidence>
<dbReference type="Proteomes" id="UP000228777">
    <property type="component" value="Unassembled WGS sequence"/>
</dbReference>